<proteinExistence type="predicted"/>
<name>A0A330L5M3_9BACT</name>
<protein>
    <submittedName>
        <fullName evidence="1">Uncharacterized protein</fullName>
    </submittedName>
</protein>
<organism evidence="1 2">
    <name type="scientific">Nitrospira lenta</name>
    <dbReference type="NCBI Taxonomy" id="1436998"/>
    <lineage>
        <taxon>Bacteria</taxon>
        <taxon>Pseudomonadati</taxon>
        <taxon>Nitrospirota</taxon>
        <taxon>Nitrospiria</taxon>
        <taxon>Nitrospirales</taxon>
        <taxon>Nitrospiraceae</taxon>
        <taxon>Nitrospira</taxon>
    </lineage>
</organism>
<gene>
    <name evidence="1" type="ORF">NITLEN_20637</name>
</gene>
<dbReference type="EMBL" id="OUNR01000012">
    <property type="protein sequence ID" value="SPP64997.1"/>
    <property type="molecule type" value="Genomic_DNA"/>
</dbReference>
<reference evidence="2" key="1">
    <citation type="submission" date="2018-04" db="EMBL/GenBank/DDBJ databases">
        <authorList>
            <person name="Lucker S."/>
            <person name="Sakoula D."/>
        </authorList>
    </citation>
    <scope>NUCLEOTIDE SEQUENCE [LARGE SCALE GENOMIC DNA]</scope>
</reference>
<dbReference type="Proteomes" id="UP000248168">
    <property type="component" value="Unassembled WGS sequence"/>
</dbReference>
<accession>A0A330L5M3</accession>
<sequence length="39" mass="4043">MIDATATLYIPLLCQISSDMHACPKGMSELTGGTLCAGK</sequence>
<evidence type="ECO:0000313" key="1">
    <source>
        <dbReference type="EMBL" id="SPP64997.1"/>
    </source>
</evidence>
<evidence type="ECO:0000313" key="2">
    <source>
        <dbReference type="Proteomes" id="UP000248168"/>
    </source>
</evidence>
<keyword evidence="2" id="KW-1185">Reference proteome</keyword>
<dbReference type="AlphaFoldDB" id="A0A330L5M3"/>
<dbReference type="InParanoid" id="A0A330L5M3"/>